<organism evidence="2 3">
    <name type="scientific">Streptomyces marincola</name>
    <dbReference type="NCBI Taxonomy" id="2878388"/>
    <lineage>
        <taxon>Bacteria</taxon>
        <taxon>Bacillati</taxon>
        <taxon>Actinomycetota</taxon>
        <taxon>Actinomycetes</taxon>
        <taxon>Kitasatosporales</taxon>
        <taxon>Streptomycetaceae</taxon>
        <taxon>Streptomyces</taxon>
    </lineage>
</organism>
<proteinExistence type="predicted"/>
<accession>A0A1W7CUV9</accession>
<dbReference type="InterPro" id="IPR047738">
    <property type="entry name" value="SAV_2336-like_N"/>
</dbReference>
<dbReference type="AlphaFoldDB" id="A0A1W7CUV9"/>
<sequence>MSDPAPGRRHDDLATLIGALRGAGLDPDLMGLADALWLAQFSRPCGPPSRAADAQDGPGEAAGRGRAVARPAPGADAGRAPATGRGQARLGAPGRAPHAADDTVRLYAEPAGEGRQAAGLPADALRVGVPEARALPSLLELERALRPLRRYRPPARPPRRPASGDLDERETVDRTARAGGLLTPAFRERARGHTEAQLLLDAASPMRVWQRMFGELAEVFARLGAFRDVQVHYLHASPDGGPAVSRRFEPAEAPLHPVSQLADPTGRRLTVVVSDCTGPLWRDGTAHRLLHRLSRHAPVAVVQPLPQRLWARTRLPVQAGLLTREEGPGGSALLRFTAGAGQSAPPARGAVPVPVLPPTAASLGAWAGLLSGSGASSAHGAVGWVRADQPPAPARRTVGVPRSSAARVARFRATASPGAARLAVYLSAAPLYLPVMQLIQRTMLPDSGPAELSEVLLSGLVRRLSEVSDDGRWYEFTAGVHDELLGDLGQDEALLVLKHCSGYVAQRFGRTGPNFPALALAQLSGEEEPRGERQEEPQGPPLPRPFAEVAAKVLRRFLPEAPPLAQGQPGAAHVPEPSVAVEQARALAARFAADGKVQHQLDAVRLLRQAAGGQRAAGLGTDPELWSELAEQLLSLWRAQRDGALLAEAQDAARTAATHPGSAVARAALARVLRAMAGERRAAGDEGAALDLWQRADAEFAAVCATPGLDPGTAVDLTLERVEVLQEQWRLNGDTALLQESIGIVEAVADAWPADEAEPSGLPLAHGRALLRLAEAAPDAERARVWAGQAAESLRRGCWALEAEGAQVGVRAWALLDLVDALLLTEHEWRRAEEVVDRARRLSDRPGLVVACLRRAGRLAVRGYEAGGGPEELEAAALRFEEAGRLMSRDLDGYGDLIEEWGAALLRRAALPDGGAFVSRAVRVLRDCRMETPAGDPRLPGRLLMLGQALIVRYQDAVDLVDLREAEHLFTRAAHDAEAPLTAARAWFELGETHRRAYRHTRRTERLDQAADAYRRAASVARVAVPGPADPGEPARLAATALHQRGVVLEAARKPLAAGQAYRSALTLWGRLPRDEASGAADTTARLEALRRET</sequence>
<evidence type="ECO:0000313" key="2">
    <source>
        <dbReference type="EMBL" id="ARQ68581.1"/>
    </source>
</evidence>
<dbReference type="Gene3D" id="1.25.40.10">
    <property type="entry name" value="Tetratricopeptide repeat domain"/>
    <property type="match status" value="1"/>
</dbReference>
<feature type="compositionally biased region" description="Basic residues" evidence="1">
    <location>
        <begin position="150"/>
        <end position="159"/>
    </location>
</feature>
<dbReference type="EMBL" id="CP021121">
    <property type="protein sequence ID" value="ARQ68581.1"/>
    <property type="molecule type" value="Genomic_DNA"/>
</dbReference>
<reference evidence="2 3" key="1">
    <citation type="submission" date="2017-05" db="EMBL/GenBank/DDBJ databases">
        <title>Complete genome sequence of Streptomyces sp. SCSIO 03032 revealed the diverse biosynthetic pathways for its bioactive secondary metabolites.</title>
        <authorList>
            <person name="Ma L."/>
            <person name="Zhu Y."/>
            <person name="Zhang W."/>
            <person name="Zhang G."/>
            <person name="Tian X."/>
            <person name="Zhang S."/>
            <person name="Zhang C."/>
        </authorList>
    </citation>
    <scope>NUCLEOTIDE SEQUENCE [LARGE SCALE GENOMIC DNA]</scope>
    <source>
        <strain evidence="2 3">SCSIO 03032</strain>
    </source>
</reference>
<dbReference type="OrthoDB" id="4495511at2"/>
<protein>
    <recommendedName>
        <fullName evidence="4">Tetratricopeptide repeat-containing protein</fullName>
    </recommendedName>
</protein>
<keyword evidence="3" id="KW-1185">Reference proteome</keyword>
<dbReference type="InterPro" id="IPR011990">
    <property type="entry name" value="TPR-like_helical_dom_sf"/>
</dbReference>
<name>A0A1W7CUV9_9ACTN</name>
<dbReference type="KEGG" id="smao:CAG99_06670"/>
<gene>
    <name evidence="2" type="ORF">CAG99_06670</name>
</gene>
<evidence type="ECO:0000313" key="3">
    <source>
        <dbReference type="Proteomes" id="UP000194218"/>
    </source>
</evidence>
<feature type="compositionally biased region" description="Basic and acidic residues" evidence="1">
    <location>
        <begin position="527"/>
        <end position="536"/>
    </location>
</feature>
<dbReference type="RefSeq" id="WP_086158088.1">
    <property type="nucleotide sequence ID" value="NZ_CP021121.1"/>
</dbReference>
<evidence type="ECO:0000256" key="1">
    <source>
        <dbReference type="SAM" id="MobiDB-lite"/>
    </source>
</evidence>
<feature type="region of interest" description="Disordered" evidence="1">
    <location>
        <begin position="45"/>
        <end position="99"/>
    </location>
</feature>
<dbReference type="NCBIfam" id="NF041121">
    <property type="entry name" value="SAV_2336_NTERM"/>
    <property type="match status" value="1"/>
</dbReference>
<dbReference type="Proteomes" id="UP000194218">
    <property type="component" value="Chromosome"/>
</dbReference>
<feature type="region of interest" description="Disordered" evidence="1">
    <location>
        <begin position="524"/>
        <end position="544"/>
    </location>
</feature>
<feature type="compositionally biased region" description="Low complexity" evidence="1">
    <location>
        <begin position="57"/>
        <end position="86"/>
    </location>
</feature>
<evidence type="ECO:0008006" key="4">
    <source>
        <dbReference type="Google" id="ProtNLM"/>
    </source>
</evidence>
<feature type="region of interest" description="Disordered" evidence="1">
    <location>
        <begin position="150"/>
        <end position="185"/>
    </location>
</feature>